<evidence type="ECO:0000313" key="2">
    <source>
        <dbReference type="Proteomes" id="UP001180737"/>
    </source>
</evidence>
<dbReference type="InterPro" id="IPR046305">
    <property type="entry name" value="DUF6420"/>
</dbReference>
<evidence type="ECO:0000313" key="1">
    <source>
        <dbReference type="EMBL" id="MDT0567002.1"/>
    </source>
</evidence>
<dbReference type="Proteomes" id="UP001180737">
    <property type="component" value="Unassembled WGS sequence"/>
</dbReference>
<dbReference type="Pfam" id="PF19984">
    <property type="entry name" value="DUF6420"/>
    <property type="match status" value="1"/>
</dbReference>
<comment type="caution">
    <text evidence="1">The sequence shown here is derived from an EMBL/GenBank/DDBJ whole genome shotgun (WGS) entry which is preliminary data.</text>
</comment>
<reference evidence="1" key="1">
    <citation type="submission" date="2024-05" db="EMBL/GenBank/DDBJ databases">
        <title>30 novel species of actinomycetes from the DSMZ collection.</title>
        <authorList>
            <person name="Nouioui I."/>
        </authorList>
    </citation>
    <scope>NUCLEOTIDE SEQUENCE</scope>
    <source>
        <strain evidence="1">DSM 3412</strain>
    </source>
</reference>
<dbReference type="EMBL" id="JAVRFJ010000004">
    <property type="protein sequence ID" value="MDT0567002.1"/>
    <property type="molecule type" value="Genomic_DNA"/>
</dbReference>
<keyword evidence="2" id="KW-1185">Reference proteome</keyword>
<protein>
    <submittedName>
        <fullName evidence="1">DUF6420 family protein</fullName>
    </submittedName>
</protein>
<proteinExistence type="predicted"/>
<name>A0ABU2YUW7_9ACTN</name>
<sequence>MKTAYRLILEQFHPRRAEGRCLEAGCRHRARFSPGVFRCFEVWKDAIDLTAFVRALLAVELGDTGLRNC</sequence>
<organism evidence="1 2">
    <name type="scientific">Streptomyces gottesmaniae</name>
    <dbReference type="NCBI Taxonomy" id="3075518"/>
    <lineage>
        <taxon>Bacteria</taxon>
        <taxon>Bacillati</taxon>
        <taxon>Actinomycetota</taxon>
        <taxon>Actinomycetes</taxon>
        <taxon>Kitasatosporales</taxon>
        <taxon>Streptomycetaceae</taxon>
        <taxon>Streptomyces</taxon>
    </lineage>
</organism>
<accession>A0ABU2YUW7</accession>
<gene>
    <name evidence="1" type="ORF">RM704_05780</name>
</gene>